<dbReference type="GO" id="GO:0016020">
    <property type="term" value="C:membrane"/>
    <property type="evidence" value="ECO:0007669"/>
    <property type="project" value="UniProtKB-SubCell"/>
</dbReference>
<comment type="subcellular location">
    <subcellularLocation>
        <location evidence="1">Membrane</location>
        <topology evidence="1">Multi-pass membrane protein</topology>
    </subcellularLocation>
</comment>
<feature type="transmembrane region" description="Helical" evidence="7">
    <location>
        <begin position="29"/>
        <end position="48"/>
    </location>
</feature>
<feature type="domain" description="Rhodopsin" evidence="8">
    <location>
        <begin position="44"/>
        <end position="285"/>
    </location>
</feature>
<protein>
    <recommendedName>
        <fullName evidence="8">Rhodopsin domain-containing protein</fullName>
    </recommendedName>
</protein>
<dbReference type="OrthoDB" id="5329176at2759"/>
<evidence type="ECO:0000256" key="1">
    <source>
        <dbReference type="ARBA" id="ARBA00004141"/>
    </source>
</evidence>
<evidence type="ECO:0000313" key="9">
    <source>
        <dbReference type="EMBL" id="BCS24829.1"/>
    </source>
</evidence>
<keyword evidence="3 7" id="KW-1133">Transmembrane helix</keyword>
<keyword evidence="10" id="KW-1185">Reference proteome</keyword>
<feature type="transmembrane region" description="Helical" evidence="7">
    <location>
        <begin position="60"/>
        <end position="84"/>
    </location>
</feature>
<dbReference type="PANTHER" id="PTHR33048">
    <property type="entry name" value="PTH11-LIKE INTEGRAL MEMBRANE PROTEIN (AFU_ORTHOLOGUE AFUA_5G11245)"/>
    <property type="match status" value="1"/>
</dbReference>
<evidence type="ECO:0000313" key="10">
    <source>
        <dbReference type="Proteomes" id="UP000654913"/>
    </source>
</evidence>
<reference evidence="9" key="1">
    <citation type="submission" date="2021-01" db="EMBL/GenBank/DDBJ databases">
        <authorList>
            <consortium name="Aspergillus puulaauensis MK2 genome sequencing consortium"/>
            <person name="Kazuki M."/>
            <person name="Futagami T."/>
        </authorList>
    </citation>
    <scope>NUCLEOTIDE SEQUENCE</scope>
    <source>
        <strain evidence="9">MK2</strain>
    </source>
</reference>
<dbReference type="EMBL" id="AP024446">
    <property type="protein sequence ID" value="BCS24829.1"/>
    <property type="molecule type" value="Genomic_DNA"/>
</dbReference>
<organism evidence="9 10">
    <name type="scientific">Aspergillus puulaauensis</name>
    <dbReference type="NCBI Taxonomy" id="1220207"/>
    <lineage>
        <taxon>Eukaryota</taxon>
        <taxon>Fungi</taxon>
        <taxon>Dikarya</taxon>
        <taxon>Ascomycota</taxon>
        <taxon>Pezizomycotina</taxon>
        <taxon>Eurotiomycetes</taxon>
        <taxon>Eurotiomycetidae</taxon>
        <taxon>Eurotiales</taxon>
        <taxon>Aspergillaceae</taxon>
        <taxon>Aspergillus</taxon>
    </lineage>
</organism>
<evidence type="ECO:0000256" key="5">
    <source>
        <dbReference type="ARBA" id="ARBA00038359"/>
    </source>
</evidence>
<evidence type="ECO:0000256" key="6">
    <source>
        <dbReference type="SAM" id="MobiDB-lite"/>
    </source>
</evidence>
<feature type="region of interest" description="Disordered" evidence="6">
    <location>
        <begin position="294"/>
        <end position="335"/>
    </location>
</feature>
<feature type="transmembrane region" description="Helical" evidence="7">
    <location>
        <begin position="261"/>
        <end position="281"/>
    </location>
</feature>
<feature type="transmembrane region" description="Helical" evidence="7">
    <location>
        <begin position="104"/>
        <end position="127"/>
    </location>
</feature>
<evidence type="ECO:0000256" key="2">
    <source>
        <dbReference type="ARBA" id="ARBA00022692"/>
    </source>
</evidence>
<feature type="compositionally biased region" description="Gly residues" evidence="6">
    <location>
        <begin position="303"/>
        <end position="314"/>
    </location>
</feature>
<comment type="similarity">
    <text evidence="5">Belongs to the SAT4 family.</text>
</comment>
<name>A0A7R7XP56_9EURO</name>
<dbReference type="Pfam" id="PF20684">
    <property type="entry name" value="Fung_rhodopsin"/>
    <property type="match status" value="1"/>
</dbReference>
<keyword evidence="4 7" id="KW-0472">Membrane</keyword>
<feature type="transmembrane region" description="Helical" evidence="7">
    <location>
        <begin position="139"/>
        <end position="159"/>
    </location>
</feature>
<evidence type="ECO:0000256" key="7">
    <source>
        <dbReference type="SAM" id="Phobius"/>
    </source>
</evidence>
<dbReference type="Proteomes" id="UP000654913">
    <property type="component" value="Chromosome 4"/>
</dbReference>
<evidence type="ECO:0000256" key="3">
    <source>
        <dbReference type="ARBA" id="ARBA00022989"/>
    </source>
</evidence>
<dbReference type="InterPro" id="IPR049326">
    <property type="entry name" value="Rhodopsin_dom_fungi"/>
</dbReference>
<feature type="transmembrane region" description="Helical" evidence="7">
    <location>
        <begin position="187"/>
        <end position="208"/>
    </location>
</feature>
<sequence>MTDPAILAAFGPPPANVNLAESSVRVNNGAVIGLLCASFVLVILRFIARLTLRNPLLADDWAIIAALCCIGATTGLSVSGSFVGAGRHVWAVSLDDLMKLYRFLFSYTFIYGAGCTCTRVSILFFYRRIFSPLEKPLKIALLFASFITIAYPLIIWITMANACKPLSFFWTQFSGKTNGKCININQFFLALGILNMLNDFIILALPFPRIIKLQMTLQKKVAICCIMAVGIFVCVASILRIHFLSLFMNTADVTYLMGPVFIWSTIEPSVAIVCACLPHLAPLARIATRSISSSFRSRRSTGKGTGTGTRGSGGRALESDHHHHHHKGGNILGNRGQPFQYGFNFNRLDSSKSKDQGLDDDEIGLTNYVTAGNDTASIAPDGRAVKGEITVKSSFVQSSTRDGL</sequence>
<reference evidence="9" key="2">
    <citation type="submission" date="2021-02" db="EMBL/GenBank/DDBJ databases">
        <title>Aspergillus puulaauensis MK2 genome sequence.</title>
        <authorList>
            <person name="Futagami T."/>
            <person name="Mori K."/>
            <person name="Kadooka C."/>
            <person name="Tanaka T."/>
        </authorList>
    </citation>
    <scope>NUCLEOTIDE SEQUENCE</scope>
    <source>
        <strain evidence="9">MK2</strain>
    </source>
</reference>
<dbReference type="PANTHER" id="PTHR33048:SF163">
    <property type="entry name" value="INTEGRAL MEMBRANE PROTEIN (AFU_ORTHOLOGUE AFUA_8G05510)"/>
    <property type="match status" value="1"/>
</dbReference>
<proteinExistence type="inferred from homology"/>
<dbReference type="KEGG" id="apuu:APUU_41273S"/>
<keyword evidence="2 7" id="KW-0812">Transmembrane</keyword>
<accession>A0A7R7XP56</accession>
<dbReference type="InterPro" id="IPR052337">
    <property type="entry name" value="SAT4-like"/>
</dbReference>
<feature type="transmembrane region" description="Helical" evidence="7">
    <location>
        <begin position="220"/>
        <end position="241"/>
    </location>
</feature>
<evidence type="ECO:0000256" key="4">
    <source>
        <dbReference type="ARBA" id="ARBA00023136"/>
    </source>
</evidence>
<dbReference type="GeneID" id="64974834"/>
<dbReference type="RefSeq" id="XP_041557023.1">
    <property type="nucleotide sequence ID" value="XM_041704437.1"/>
</dbReference>
<evidence type="ECO:0000259" key="8">
    <source>
        <dbReference type="Pfam" id="PF20684"/>
    </source>
</evidence>
<gene>
    <name evidence="9" type="ORF">APUU_41273S</name>
</gene>
<dbReference type="AlphaFoldDB" id="A0A7R7XP56"/>